<dbReference type="AlphaFoldDB" id="A0A4Y3KHD4"/>
<dbReference type="EMBL" id="BJLQ01000003">
    <property type="protein sequence ID" value="GEA83076.1"/>
    <property type="molecule type" value="Genomic_DNA"/>
</dbReference>
<gene>
    <name evidence="1" type="ORF">CGE01nite_03270</name>
</gene>
<evidence type="ECO:0000313" key="1">
    <source>
        <dbReference type="EMBL" id="GEA83076.1"/>
    </source>
</evidence>
<protein>
    <recommendedName>
        <fullName evidence="3">ATPase</fullName>
    </recommendedName>
</protein>
<dbReference type="RefSeq" id="WP_048341658.1">
    <property type="nucleotide sequence ID" value="NZ_BJLQ01000003.1"/>
</dbReference>
<dbReference type="Proteomes" id="UP000320461">
    <property type="component" value="Unassembled WGS sequence"/>
</dbReference>
<sequence>MREFEIAQEATTDASQAETWAAITTGSAGWLWPQPELTADAAGAAGAGGAIVEWDPPHRWVGYETGENGWYNRLEAQVTAREDGGSTLRWVHSGMFVDSWDDQYDGVTQHTAFYLHTLQEYLAHFRGRDAVWTHVEAPVGGPGGAPDALDVLRVTLGVPTDAVVGDEVTVTLPGGPTSAVVDYVHPHFLGLRTEDALVRVFGRNAFGHVVGVAVHDFADAPSSSDETAAAWTDLLTRTYGG</sequence>
<reference evidence="1 2" key="1">
    <citation type="submission" date="2019-06" db="EMBL/GenBank/DDBJ databases">
        <title>Whole genome shotgun sequence of Cellulomonas gelida NBRC 3748.</title>
        <authorList>
            <person name="Hosoyama A."/>
            <person name="Uohara A."/>
            <person name="Ohji S."/>
            <person name="Ichikawa N."/>
        </authorList>
    </citation>
    <scope>NUCLEOTIDE SEQUENCE [LARGE SCALE GENOMIC DNA]</scope>
    <source>
        <strain evidence="1 2">NBRC 3748</strain>
    </source>
</reference>
<dbReference type="Gene3D" id="3.30.530.20">
    <property type="match status" value="1"/>
</dbReference>
<comment type="caution">
    <text evidence="1">The sequence shown here is derived from an EMBL/GenBank/DDBJ whole genome shotgun (WGS) entry which is preliminary data.</text>
</comment>
<keyword evidence="2" id="KW-1185">Reference proteome</keyword>
<dbReference type="InterPro" id="IPR023393">
    <property type="entry name" value="START-like_dom_sf"/>
</dbReference>
<accession>A0A4Y3KHD4</accession>
<evidence type="ECO:0000313" key="2">
    <source>
        <dbReference type="Proteomes" id="UP000320461"/>
    </source>
</evidence>
<evidence type="ECO:0008006" key="3">
    <source>
        <dbReference type="Google" id="ProtNLM"/>
    </source>
</evidence>
<name>A0A4Y3KHD4_9CELL</name>
<dbReference type="SUPFAM" id="SSF55961">
    <property type="entry name" value="Bet v1-like"/>
    <property type="match status" value="1"/>
</dbReference>
<organism evidence="1 2">
    <name type="scientific">Cellulomonas gelida</name>
    <dbReference type="NCBI Taxonomy" id="1712"/>
    <lineage>
        <taxon>Bacteria</taxon>
        <taxon>Bacillati</taxon>
        <taxon>Actinomycetota</taxon>
        <taxon>Actinomycetes</taxon>
        <taxon>Micrococcales</taxon>
        <taxon>Cellulomonadaceae</taxon>
        <taxon>Cellulomonas</taxon>
    </lineage>
</organism>
<proteinExistence type="predicted"/>